<comment type="caution">
    <text evidence="9">The sequence shown here is derived from an EMBL/GenBank/DDBJ whole genome shotgun (WGS) entry which is preliminary data.</text>
</comment>
<dbReference type="InterPro" id="IPR046347">
    <property type="entry name" value="bZIP_sf"/>
</dbReference>
<dbReference type="Proteomes" id="UP001175271">
    <property type="component" value="Unassembled WGS sequence"/>
</dbReference>
<dbReference type="PANTHER" id="PTHR13044">
    <property type="entry name" value="ACTIVATING TRANSCRIPTION FACTOR ATF 4/5"/>
    <property type="match status" value="1"/>
</dbReference>
<reference evidence="9" key="1">
    <citation type="submission" date="2023-06" db="EMBL/GenBank/DDBJ databases">
        <title>Genomic analysis of the entomopathogenic nematode Steinernema hermaphroditum.</title>
        <authorList>
            <person name="Schwarz E.M."/>
            <person name="Heppert J.K."/>
            <person name="Baniya A."/>
            <person name="Schwartz H.T."/>
            <person name="Tan C.-H."/>
            <person name="Antoshechkin I."/>
            <person name="Sternberg P.W."/>
            <person name="Goodrich-Blair H."/>
            <person name="Dillman A.R."/>
        </authorList>
    </citation>
    <scope>NUCLEOTIDE SEQUENCE</scope>
    <source>
        <strain evidence="9">PS9179</strain>
        <tissue evidence="9">Whole animal</tissue>
    </source>
</reference>
<name>A0AA39H3W9_9BILA</name>
<dbReference type="InterPro" id="IPR004827">
    <property type="entry name" value="bZIP"/>
</dbReference>
<gene>
    <name evidence="9" type="ORF">QR680_002509</name>
</gene>
<feature type="domain" description="BZIP" evidence="8">
    <location>
        <begin position="233"/>
        <end position="292"/>
    </location>
</feature>
<keyword evidence="7" id="KW-0175">Coiled coil</keyword>
<dbReference type="PROSITE" id="PS50217">
    <property type="entry name" value="BZIP"/>
    <property type="match status" value="1"/>
</dbReference>
<evidence type="ECO:0000313" key="10">
    <source>
        <dbReference type="Proteomes" id="UP001175271"/>
    </source>
</evidence>
<evidence type="ECO:0000256" key="1">
    <source>
        <dbReference type="ARBA" id="ARBA00004123"/>
    </source>
</evidence>
<dbReference type="PANTHER" id="PTHR13044:SF14">
    <property type="entry name" value="CRYPTOCEPHAL, ISOFORM A"/>
    <property type="match status" value="1"/>
</dbReference>
<accession>A0AA39H3W9</accession>
<organism evidence="9 10">
    <name type="scientific">Steinernema hermaphroditum</name>
    <dbReference type="NCBI Taxonomy" id="289476"/>
    <lineage>
        <taxon>Eukaryota</taxon>
        <taxon>Metazoa</taxon>
        <taxon>Ecdysozoa</taxon>
        <taxon>Nematoda</taxon>
        <taxon>Chromadorea</taxon>
        <taxon>Rhabditida</taxon>
        <taxon>Tylenchina</taxon>
        <taxon>Panagrolaimomorpha</taxon>
        <taxon>Strongyloidoidea</taxon>
        <taxon>Steinernematidae</taxon>
        <taxon>Steinernema</taxon>
    </lineage>
</organism>
<dbReference type="PROSITE" id="PS00036">
    <property type="entry name" value="BZIP_BASIC"/>
    <property type="match status" value="1"/>
</dbReference>
<dbReference type="GO" id="GO:0000977">
    <property type="term" value="F:RNA polymerase II transcription regulatory region sequence-specific DNA binding"/>
    <property type="evidence" value="ECO:0007669"/>
    <property type="project" value="TreeGrafter"/>
</dbReference>
<evidence type="ECO:0000256" key="7">
    <source>
        <dbReference type="SAM" id="Coils"/>
    </source>
</evidence>
<dbReference type="GO" id="GO:0005634">
    <property type="term" value="C:nucleus"/>
    <property type="evidence" value="ECO:0007669"/>
    <property type="project" value="UniProtKB-SubCell"/>
</dbReference>
<dbReference type="SUPFAM" id="SSF57959">
    <property type="entry name" value="Leucine zipper domain"/>
    <property type="match status" value="1"/>
</dbReference>
<keyword evidence="6" id="KW-0539">Nucleus</keyword>
<evidence type="ECO:0000256" key="6">
    <source>
        <dbReference type="ARBA" id="ARBA00023242"/>
    </source>
</evidence>
<comment type="similarity">
    <text evidence="2">Belongs to the bZIP family.</text>
</comment>
<sequence length="295" mass="32044">MFSIKDPTGLMWTGSPVLTSTASTAYCPNITAAISNSTFVNEPSTSSLFDALGDSDWTSLNALKNTLPNASSTLSSIYPSYLGLLPACDIFANPSVVPFNETCSPHVPYTSHQDVVPRASLSPIGALNYLVPTPQIVPSLAVPAVSQNTPVSLSSSPVAFLAKNEELALEAAQTPQKTECIRVSQEETASGSQRTDGQNEPPVFLDLVDIVVQTARRMKPLDDDASHNKAILERKRKQNKIAAANYRNRQKDKRERMLLEINELAEKNSQLQEVAADLEAQIAEYRSKLLNLDGQ</sequence>
<keyword evidence="5" id="KW-0804">Transcription</keyword>
<evidence type="ECO:0000256" key="2">
    <source>
        <dbReference type="ARBA" id="ARBA00007163"/>
    </source>
</evidence>
<keyword evidence="3" id="KW-0805">Transcription regulation</keyword>
<evidence type="ECO:0000256" key="5">
    <source>
        <dbReference type="ARBA" id="ARBA00023163"/>
    </source>
</evidence>
<keyword evidence="4" id="KW-0238">DNA-binding</keyword>
<comment type="subcellular location">
    <subcellularLocation>
        <location evidence="1">Nucleus</location>
    </subcellularLocation>
</comment>
<dbReference type="EMBL" id="JAUCMV010000005">
    <property type="protein sequence ID" value="KAK0398276.1"/>
    <property type="molecule type" value="Genomic_DNA"/>
</dbReference>
<dbReference type="CDD" id="cd14692">
    <property type="entry name" value="bZIP_ATF4"/>
    <property type="match status" value="1"/>
</dbReference>
<proteinExistence type="inferred from homology"/>
<keyword evidence="10" id="KW-1185">Reference proteome</keyword>
<evidence type="ECO:0000313" key="9">
    <source>
        <dbReference type="EMBL" id="KAK0398276.1"/>
    </source>
</evidence>
<dbReference type="GO" id="GO:0001228">
    <property type="term" value="F:DNA-binding transcription activator activity, RNA polymerase II-specific"/>
    <property type="evidence" value="ECO:0007669"/>
    <property type="project" value="TreeGrafter"/>
</dbReference>
<protein>
    <recommendedName>
        <fullName evidence="8">BZIP domain-containing protein</fullName>
    </recommendedName>
</protein>
<dbReference type="Gene3D" id="1.20.5.170">
    <property type="match status" value="1"/>
</dbReference>
<feature type="coiled-coil region" evidence="7">
    <location>
        <begin position="247"/>
        <end position="295"/>
    </location>
</feature>
<dbReference type="AlphaFoldDB" id="A0AA39H3W9"/>
<evidence type="ECO:0000256" key="4">
    <source>
        <dbReference type="ARBA" id="ARBA00023125"/>
    </source>
</evidence>
<evidence type="ECO:0000256" key="3">
    <source>
        <dbReference type="ARBA" id="ARBA00023015"/>
    </source>
</evidence>
<evidence type="ECO:0000259" key="8">
    <source>
        <dbReference type="PROSITE" id="PS50217"/>
    </source>
</evidence>